<name>A0AAD9FYJ9_9STRA</name>
<dbReference type="Proteomes" id="UP001259832">
    <property type="component" value="Unassembled WGS sequence"/>
</dbReference>
<evidence type="ECO:0000256" key="1">
    <source>
        <dbReference type="SAM" id="MobiDB-lite"/>
    </source>
</evidence>
<sequence>MGDPGPEVGGSRGQETGALAPKGRGGAVADRVPVWATAASTRDTAWGTTGPEGCQPLAEIAAPGSTPSRSSGGARGASGGAVSGSRELKTGAKVCNPSPSGSTGGSAGGSTPRTAAKSATSSSAS</sequence>
<protein>
    <submittedName>
        <fullName evidence="2">Uncharacterized protein</fullName>
    </submittedName>
</protein>
<reference evidence="2" key="1">
    <citation type="submission" date="2023-08" db="EMBL/GenBank/DDBJ databases">
        <title>Reference Genome Resource for the Citrus Pathogen Phytophthora citrophthora.</title>
        <authorList>
            <person name="Moller H."/>
            <person name="Coetzee B."/>
            <person name="Rose L.J."/>
            <person name="Van Niekerk J.M."/>
        </authorList>
    </citation>
    <scope>NUCLEOTIDE SEQUENCE</scope>
    <source>
        <strain evidence="2">STE-U-9442</strain>
    </source>
</reference>
<proteinExistence type="predicted"/>
<organism evidence="2 3">
    <name type="scientific">Phytophthora citrophthora</name>
    <dbReference type="NCBI Taxonomy" id="4793"/>
    <lineage>
        <taxon>Eukaryota</taxon>
        <taxon>Sar</taxon>
        <taxon>Stramenopiles</taxon>
        <taxon>Oomycota</taxon>
        <taxon>Peronosporomycetes</taxon>
        <taxon>Peronosporales</taxon>
        <taxon>Peronosporaceae</taxon>
        <taxon>Phytophthora</taxon>
    </lineage>
</organism>
<comment type="caution">
    <text evidence="2">The sequence shown here is derived from an EMBL/GenBank/DDBJ whole genome shotgun (WGS) entry which is preliminary data.</text>
</comment>
<feature type="region of interest" description="Disordered" evidence="1">
    <location>
        <begin position="1"/>
        <end position="125"/>
    </location>
</feature>
<evidence type="ECO:0000313" key="2">
    <source>
        <dbReference type="EMBL" id="KAK1928556.1"/>
    </source>
</evidence>
<keyword evidence="3" id="KW-1185">Reference proteome</keyword>
<evidence type="ECO:0000313" key="3">
    <source>
        <dbReference type="Proteomes" id="UP001259832"/>
    </source>
</evidence>
<feature type="compositionally biased region" description="Gly residues" evidence="1">
    <location>
        <begin position="73"/>
        <end position="82"/>
    </location>
</feature>
<gene>
    <name evidence="2" type="ORF">P3T76_015952</name>
</gene>
<feature type="compositionally biased region" description="Low complexity" evidence="1">
    <location>
        <begin position="61"/>
        <end position="72"/>
    </location>
</feature>
<feature type="compositionally biased region" description="Low complexity" evidence="1">
    <location>
        <begin position="109"/>
        <end position="125"/>
    </location>
</feature>
<dbReference type="AlphaFoldDB" id="A0AAD9FYJ9"/>
<accession>A0AAD9FYJ9</accession>
<feature type="compositionally biased region" description="Polar residues" evidence="1">
    <location>
        <begin position="38"/>
        <end position="47"/>
    </location>
</feature>
<dbReference type="EMBL" id="JASMQC010000062">
    <property type="protein sequence ID" value="KAK1928556.1"/>
    <property type="molecule type" value="Genomic_DNA"/>
</dbReference>